<feature type="compositionally biased region" description="Low complexity" evidence="3">
    <location>
        <begin position="539"/>
        <end position="583"/>
    </location>
</feature>
<dbReference type="OrthoDB" id="432528at2759"/>
<feature type="region of interest" description="Disordered" evidence="3">
    <location>
        <begin position="454"/>
        <end position="583"/>
    </location>
</feature>
<keyword evidence="6" id="KW-1185">Reference proteome</keyword>
<evidence type="ECO:0000256" key="4">
    <source>
        <dbReference type="SAM" id="SignalP"/>
    </source>
</evidence>
<gene>
    <name evidence="5" type="ORF">DERYTH_LOCUS4443</name>
</gene>
<feature type="compositionally biased region" description="Low complexity" evidence="3">
    <location>
        <begin position="459"/>
        <end position="473"/>
    </location>
</feature>
<evidence type="ECO:0000313" key="6">
    <source>
        <dbReference type="Proteomes" id="UP000789405"/>
    </source>
</evidence>
<dbReference type="PANTHER" id="PTHR46647:SF1">
    <property type="entry name" value="RAB9 EFFECTOR PROTEIN WITH KELCH MOTIFS"/>
    <property type="match status" value="1"/>
</dbReference>
<dbReference type="Pfam" id="PF24681">
    <property type="entry name" value="Kelch_KLHDC2_KLHL20_DRC7"/>
    <property type="match status" value="1"/>
</dbReference>
<evidence type="ECO:0000313" key="5">
    <source>
        <dbReference type="EMBL" id="CAG8533154.1"/>
    </source>
</evidence>
<feature type="compositionally biased region" description="Basic and acidic residues" evidence="3">
    <location>
        <begin position="741"/>
        <end position="753"/>
    </location>
</feature>
<evidence type="ECO:0000256" key="2">
    <source>
        <dbReference type="ARBA" id="ARBA00022737"/>
    </source>
</evidence>
<dbReference type="Proteomes" id="UP000789405">
    <property type="component" value="Unassembled WGS sequence"/>
</dbReference>
<feature type="signal peptide" evidence="4">
    <location>
        <begin position="1"/>
        <end position="22"/>
    </location>
</feature>
<accession>A0A9N9ALH0</accession>
<dbReference type="EMBL" id="CAJVPY010001706">
    <property type="protein sequence ID" value="CAG8533154.1"/>
    <property type="molecule type" value="Genomic_DNA"/>
</dbReference>
<evidence type="ECO:0000256" key="1">
    <source>
        <dbReference type="ARBA" id="ARBA00022441"/>
    </source>
</evidence>
<dbReference type="AlphaFoldDB" id="A0A9N9ALH0"/>
<comment type="caution">
    <text evidence="5">The sequence shown here is derived from an EMBL/GenBank/DDBJ whole genome shotgun (WGS) entry which is preliminary data.</text>
</comment>
<keyword evidence="4" id="KW-0732">Signal</keyword>
<feature type="compositionally biased region" description="Low complexity" evidence="3">
    <location>
        <begin position="492"/>
        <end position="523"/>
    </location>
</feature>
<dbReference type="InterPro" id="IPR015915">
    <property type="entry name" value="Kelch-typ_b-propeller"/>
</dbReference>
<dbReference type="Gene3D" id="2.120.10.80">
    <property type="entry name" value="Kelch-type beta propeller"/>
    <property type="match status" value="2"/>
</dbReference>
<dbReference type="SUPFAM" id="SSF117281">
    <property type="entry name" value="Kelch motif"/>
    <property type="match status" value="1"/>
</dbReference>
<protein>
    <submittedName>
        <fullName evidence="5">20945_t:CDS:1</fullName>
    </submittedName>
</protein>
<reference evidence="5" key="1">
    <citation type="submission" date="2021-06" db="EMBL/GenBank/DDBJ databases">
        <authorList>
            <person name="Kallberg Y."/>
            <person name="Tangrot J."/>
            <person name="Rosling A."/>
        </authorList>
    </citation>
    <scope>NUCLEOTIDE SEQUENCE</scope>
    <source>
        <strain evidence="5">MA453B</strain>
    </source>
</reference>
<name>A0A9N9ALH0_9GLOM</name>
<dbReference type="InterPro" id="IPR052124">
    <property type="entry name" value="Rab9_kelch_effector"/>
</dbReference>
<keyword evidence="2" id="KW-0677">Repeat</keyword>
<feature type="region of interest" description="Disordered" evidence="3">
    <location>
        <begin position="721"/>
        <end position="801"/>
    </location>
</feature>
<organism evidence="5 6">
    <name type="scientific">Dentiscutata erythropus</name>
    <dbReference type="NCBI Taxonomy" id="1348616"/>
    <lineage>
        <taxon>Eukaryota</taxon>
        <taxon>Fungi</taxon>
        <taxon>Fungi incertae sedis</taxon>
        <taxon>Mucoromycota</taxon>
        <taxon>Glomeromycotina</taxon>
        <taxon>Glomeromycetes</taxon>
        <taxon>Diversisporales</taxon>
        <taxon>Gigasporaceae</taxon>
        <taxon>Dentiscutata</taxon>
    </lineage>
</organism>
<feature type="compositionally biased region" description="Polar residues" evidence="3">
    <location>
        <begin position="476"/>
        <end position="486"/>
    </location>
</feature>
<evidence type="ECO:0000256" key="3">
    <source>
        <dbReference type="SAM" id="MobiDB-lite"/>
    </source>
</evidence>
<feature type="chain" id="PRO_5040258504" evidence="4">
    <location>
        <begin position="23"/>
        <end position="801"/>
    </location>
</feature>
<proteinExistence type="predicted"/>
<sequence>MVPMYMILLILLTLRLLANVASTPLARFAHASVLVNSNLYFIGGELLNGGGASNDLFVLDLSVSFNTSSPKWIDLSPVPISSSWCTASLGGSNNDIIFLIGGLMPDPNNSSLVYTFNTIDQTWSSPKISGISPQRRKEMASIVNPDDEKIYIFGGLSDKTTGSSKSVEFNDFIILDTILLTWTMNKFSFAPSKRAGHTLTKWNEIIVLIGGKEIYTNGTTKLVDMNKIWTYDMNSGIWSLHTAAGDDIDSRIFHTAVLDHHGRIIIYGGMNDNPSEPRVSPDLAILDNTTNPFKWIIPKIPSDNAAPPLTAHTAVMMNHYMIVSFGKNTAAINNESPVIYLFDTVTYKWVTSYSPSNDYNPKILVAYDSSTANETYDTSTNGTTTGIEDASNGLSMPAIIGIVRIKNESPISNIKTENITIETIIEPTSNSGQTNHLPISSHQVHHTPELTITIPKRPSSLSSGSILMSPSESQRSKSPQHVQFTDQPKAPKSQVDSKQSKVGSSQQSQADHQQSRISSQSSQVDPQRGSLQLQEVDPQQFQRGSQQLQQIDPQQFQRKSQQIQPVDPQQFQQVDPQQFQQVDPQHFQQFQQVDPQHFQQFQQVDPQHFQQFQQVDPQMDPSQFQPIPPFQMHPPPQYQPTPSQPFQPVDPLYRPIYAVPFHPQHPQIYPQPFPPIYPIHPQQVMYPPYQGGYPQEGYPSGDYSPAGFSPIQPSFGIIPEVAEDTPNDSRRSYQQYTSNSEMDKKFPGPKESPKPVSHAAPAAAQRPGDQVGVDKSPVDLCTSYIKDPSPEFGIHSLYSRK</sequence>
<dbReference type="PANTHER" id="PTHR46647">
    <property type="entry name" value="RAB9 EFFECTOR PROTEIN WITH KELCH MOTIFS"/>
    <property type="match status" value="1"/>
</dbReference>
<keyword evidence="1" id="KW-0880">Kelch repeat</keyword>